<dbReference type="InterPro" id="IPR040976">
    <property type="entry name" value="Pkinase_fungal"/>
</dbReference>
<evidence type="ECO:0000313" key="3">
    <source>
        <dbReference type="Proteomes" id="UP000683417"/>
    </source>
</evidence>
<dbReference type="Proteomes" id="UP000683417">
    <property type="component" value="Unassembled WGS sequence"/>
</dbReference>
<dbReference type="AlphaFoldDB" id="A0A9W4D2G4"/>
<dbReference type="EMBL" id="CAJHIT010000002">
    <property type="protein sequence ID" value="CAD6500085.1"/>
    <property type="molecule type" value="Genomic_DNA"/>
</dbReference>
<dbReference type="InterPro" id="IPR000719">
    <property type="entry name" value="Prot_kinase_dom"/>
</dbReference>
<accession>A0A9W4D2G4</accession>
<proteinExistence type="predicted"/>
<gene>
    <name evidence="2" type="ORF">BGTH12_LOCUS1443</name>
</gene>
<dbReference type="PANTHER" id="PTHR38248">
    <property type="entry name" value="FUNK1 6"/>
    <property type="match status" value="1"/>
</dbReference>
<dbReference type="GO" id="GO:0005524">
    <property type="term" value="F:ATP binding"/>
    <property type="evidence" value="ECO:0007669"/>
    <property type="project" value="InterPro"/>
</dbReference>
<dbReference type="GO" id="GO:0004672">
    <property type="term" value="F:protein kinase activity"/>
    <property type="evidence" value="ECO:0007669"/>
    <property type="project" value="InterPro"/>
</dbReference>
<evidence type="ECO:0000313" key="2">
    <source>
        <dbReference type="EMBL" id="CAD6500085.1"/>
    </source>
</evidence>
<reference evidence="2" key="1">
    <citation type="submission" date="2020-10" db="EMBL/GenBank/DDBJ databases">
        <authorList>
            <person name="Muller C M."/>
        </authorList>
    </citation>
    <scope>NUCLEOTIDE SEQUENCE</scope>
    <source>
        <strain evidence="2">THUN-12</strain>
    </source>
</reference>
<sequence>MDELFDLFHTISADIMITENLILFDQLVNDILNNKNKENILSLAIDLGTKFLLQSTVEPKNSLITIRRNHMEGSNIDITAQNLEMYLQKNLQDNVFCDIPNFWDCFFEEKDWTDQASRIWESYEKYEIAEKNKRSKELKGKKTAKGVEEQKCLHRDKEEKILEEGMTESEIWDWLTFFEENFLSQLKGRTTRSTKHPIVIEDKGSLLRGRYCRTNRTQRAQESTGTTQIDFLIKSIDFQNDDANWENVNVVGGLTRSPSEAIRKEKFLQLSRYTREVYYTQPLRRFMHGFLMFKEGFELWIFDRSGAHSSGRKSIIDRKGIFVRALCSYLLMSDEELGRDMSVLRKNGQPTASFTGSNDTSDQLVEIKPNHVLQLRSQINRATACYETKNKSSMIEPSWSKSEDNAEDQFLKDALPVPGVVKFITSQFVHQTNRQLESFNISCSKPWDLKAEDNTKFRCSNYHESTLSPLKRNCFLSRTVMTSGGRKIDSSGSIFAFVAGIRDAIKAHQGLVDISILHGDISAGNIILKDPTTDDDSHGMLIDFGYSVKMKGNIAVDEELFLTGAMKFMAIERLKYAAHSKPLIRRTYRHDLESFFYVFLAGCIEYEFVTEGKPPNLDNWCDGGIKACYSAKLTDLLDLEMLLDKFTPSFVELKELVKSLAKILFKNGKFFATPEDRGSMYRRMIMAFDETIEDITGKIYL</sequence>
<dbReference type="Pfam" id="PF17667">
    <property type="entry name" value="Pkinase_fungal"/>
    <property type="match status" value="1"/>
</dbReference>
<dbReference type="PROSITE" id="PS50011">
    <property type="entry name" value="PROTEIN_KINASE_DOM"/>
    <property type="match status" value="1"/>
</dbReference>
<organism evidence="2 3">
    <name type="scientific">Blumeria graminis f. sp. triticale</name>
    <dbReference type="NCBI Taxonomy" id="1689686"/>
    <lineage>
        <taxon>Eukaryota</taxon>
        <taxon>Fungi</taxon>
        <taxon>Dikarya</taxon>
        <taxon>Ascomycota</taxon>
        <taxon>Pezizomycotina</taxon>
        <taxon>Leotiomycetes</taxon>
        <taxon>Erysiphales</taxon>
        <taxon>Erysiphaceae</taxon>
        <taxon>Blumeria</taxon>
    </lineage>
</organism>
<comment type="caution">
    <text evidence="2">The sequence shown here is derived from an EMBL/GenBank/DDBJ whole genome shotgun (WGS) entry which is preliminary data.</text>
</comment>
<evidence type="ECO:0000259" key="1">
    <source>
        <dbReference type="PROSITE" id="PS50011"/>
    </source>
</evidence>
<dbReference type="PANTHER" id="PTHR38248:SF2">
    <property type="entry name" value="FUNK1 11"/>
    <property type="match status" value="1"/>
</dbReference>
<protein>
    <submittedName>
        <fullName evidence="2">BgTH12-04188</fullName>
    </submittedName>
</protein>
<feature type="domain" description="Protein kinase" evidence="1">
    <location>
        <begin position="329"/>
        <end position="692"/>
    </location>
</feature>
<name>A0A9W4D2G4_BLUGR</name>